<feature type="active site" description="Tele-phosphohistidine intermediate" evidence="2">
    <location>
        <position position="31"/>
    </location>
</feature>
<feature type="transmembrane region" description="Helical" evidence="4">
    <location>
        <begin position="230"/>
        <end position="248"/>
    </location>
</feature>
<dbReference type="Proteomes" id="UP000747542">
    <property type="component" value="Unassembled WGS sequence"/>
</dbReference>
<proteinExistence type="predicted"/>
<sequence length="272" mass="30305">MSEIVKETPEPKDDTMRRVTPVVFSITFVRHGETKANREQRIQGHLDIPLSSVGEMQASQVGTRLCKADFTRVYASDLCRAYSTCELILKENSCKPPPIKIDTRLRERNFGSVEGMSLDDVKVMAAAEGLTWPDFNPSGSETLGVLQGRMVSFFKPLEEVVPVEKILVVSHGAALKQLYVHLHKTLGCLAQRNMVYTVCEFTTGTTSRIFNEGHAIDAKQRYSKIEACDIVALGVVISVFSILGWVVVPLNSNIQRERESVVSHLSSFLFID</sequence>
<dbReference type="InterPro" id="IPR029033">
    <property type="entry name" value="His_PPase_superfam"/>
</dbReference>
<dbReference type="GO" id="GO:0045820">
    <property type="term" value="P:negative regulation of glycolytic process"/>
    <property type="evidence" value="ECO:0007669"/>
    <property type="project" value="TreeGrafter"/>
</dbReference>
<name>A0A8J5JPS7_HOMAM</name>
<evidence type="ECO:0000256" key="4">
    <source>
        <dbReference type="SAM" id="Phobius"/>
    </source>
</evidence>
<dbReference type="GO" id="GO:0004331">
    <property type="term" value="F:fructose-2,6-bisphosphate 2-phosphatase activity"/>
    <property type="evidence" value="ECO:0007669"/>
    <property type="project" value="TreeGrafter"/>
</dbReference>
<dbReference type="CDD" id="cd07067">
    <property type="entry name" value="HP_PGM_like"/>
    <property type="match status" value="1"/>
</dbReference>
<feature type="binding site" evidence="3">
    <location>
        <begin position="30"/>
        <end position="37"/>
    </location>
    <ligand>
        <name>substrate</name>
    </ligand>
</feature>
<comment type="caution">
    <text evidence="5">The sequence shown here is derived from an EMBL/GenBank/DDBJ whole genome shotgun (WGS) entry which is preliminary data.</text>
</comment>
<keyword evidence="4" id="KW-0812">Transmembrane</keyword>
<evidence type="ECO:0000313" key="6">
    <source>
        <dbReference type="Proteomes" id="UP000747542"/>
    </source>
</evidence>
<feature type="binding site" evidence="3">
    <location>
        <position position="80"/>
    </location>
    <ligand>
        <name>substrate</name>
    </ligand>
</feature>
<dbReference type="AlphaFoldDB" id="A0A8J5JPS7"/>
<dbReference type="PANTHER" id="PTHR46517">
    <property type="entry name" value="FRUCTOSE-2,6-BISPHOSPHATASE TIGAR"/>
    <property type="match status" value="1"/>
</dbReference>
<keyword evidence="1" id="KW-0378">Hydrolase</keyword>
<keyword evidence="4" id="KW-0472">Membrane</keyword>
<dbReference type="SMART" id="SM00855">
    <property type="entry name" value="PGAM"/>
    <property type="match status" value="1"/>
</dbReference>
<reference evidence="5" key="1">
    <citation type="journal article" date="2021" name="Sci. Adv.">
        <title>The American lobster genome reveals insights on longevity, neural, and immune adaptations.</title>
        <authorList>
            <person name="Polinski J.M."/>
            <person name="Zimin A.V."/>
            <person name="Clark K.F."/>
            <person name="Kohn A.B."/>
            <person name="Sadowski N."/>
            <person name="Timp W."/>
            <person name="Ptitsyn A."/>
            <person name="Khanna P."/>
            <person name="Romanova D.Y."/>
            <person name="Williams P."/>
            <person name="Greenwood S.J."/>
            <person name="Moroz L.L."/>
            <person name="Walt D.R."/>
            <person name="Bodnar A.G."/>
        </authorList>
    </citation>
    <scope>NUCLEOTIDE SEQUENCE</scope>
    <source>
        <strain evidence="5">GMGI-L3</strain>
    </source>
</reference>
<evidence type="ECO:0000313" key="5">
    <source>
        <dbReference type="EMBL" id="KAG7162012.1"/>
    </source>
</evidence>
<keyword evidence="6" id="KW-1185">Reference proteome</keyword>
<evidence type="ECO:0000256" key="2">
    <source>
        <dbReference type="PIRSR" id="PIRSR613078-1"/>
    </source>
</evidence>
<feature type="active site" description="Proton donor/acceptor" evidence="2">
    <location>
        <position position="107"/>
    </location>
</feature>
<dbReference type="SUPFAM" id="SSF53254">
    <property type="entry name" value="Phosphoglycerate mutase-like"/>
    <property type="match status" value="1"/>
</dbReference>
<organism evidence="5 6">
    <name type="scientific">Homarus americanus</name>
    <name type="common">American lobster</name>
    <dbReference type="NCBI Taxonomy" id="6706"/>
    <lineage>
        <taxon>Eukaryota</taxon>
        <taxon>Metazoa</taxon>
        <taxon>Ecdysozoa</taxon>
        <taxon>Arthropoda</taxon>
        <taxon>Crustacea</taxon>
        <taxon>Multicrustacea</taxon>
        <taxon>Malacostraca</taxon>
        <taxon>Eumalacostraca</taxon>
        <taxon>Eucarida</taxon>
        <taxon>Decapoda</taxon>
        <taxon>Pleocyemata</taxon>
        <taxon>Astacidea</taxon>
        <taxon>Nephropoidea</taxon>
        <taxon>Nephropidae</taxon>
        <taxon>Homarus</taxon>
    </lineage>
</organism>
<keyword evidence="4" id="KW-1133">Transmembrane helix</keyword>
<dbReference type="InterPro" id="IPR013078">
    <property type="entry name" value="His_Pase_superF_clade-1"/>
</dbReference>
<dbReference type="InterPro" id="IPR051695">
    <property type="entry name" value="Phosphoglycerate_Mutase"/>
</dbReference>
<dbReference type="PANTHER" id="PTHR46517:SF1">
    <property type="entry name" value="FRUCTOSE-2,6-BISPHOSPHATASE TIGAR"/>
    <property type="match status" value="1"/>
</dbReference>
<dbReference type="Pfam" id="PF00300">
    <property type="entry name" value="His_Phos_1"/>
    <property type="match status" value="1"/>
</dbReference>
<accession>A0A8J5JPS7</accession>
<dbReference type="EMBL" id="JAHLQT010028264">
    <property type="protein sequence ID" value="KAG7162012.1"/>
    <property type="molecule type" value="Genomic_DNA"/>
</dbReference>
<evidence type="ECO:0000256" key="1">
    <source>
        <dbReference type="ARBA" id="ARBA00022801"/>
    </source>
</evidence>
<evidence type="ECO:0000256" key="3">
    <source>
        <dbReference type="PIRSR" id="PIRSR613078-2"/>
    </source>
</evidence>
<dbReference type="Gene3D" id="3.40.50.1240">
    <property type="entry name" value="Phosphoglycerate mutase-like"/>
    <property type="match status" value="1"/>
</dbReference>
<dbReference type="GO" id="GO:0043456">
    <property type="term" value="P:regulation of pentose-phosphate shunt"/>
    <property type="evidence" value="ECO:0007669"/>
    <property type="project" value="TreeGrafter"/>
</dbReference>
<gene>
    <name evidence="5" type="primary">TIGAR-L</name>
    <name evidence="5" type="ORF">Hamer_G025112</name>
</gene>
<dbReference type="GO" id="GO:0005829">
    <property type="term" value="C:cytosol"/>
    <property type="evidence" value="ECO:0007669"/>
    <property type="project" value="TreeGrafter"/>
</dbReference>
<protein>
    <submittedName>
        <fullName evidence="5">Fructose-2-6-bisphosphatase TIGAR-like</fullName>
    </submittedName>
</protein>